<keyword evidence="3" id="KW-1185">Reference proteome</keyword>
<keyword evidence="1" id="KW-1133">Transmembrane helix</keyword>
<feature type="transmembrane region" description="Helical" evidence="1">
    <location>
        <begin position="6"/>
        <end position="28"/>
    </location>
</feature>
<evidence type="ECO:0000256" key="1">
    <source>
        <dbReference type="SAM" id="Phobius"/>
    </source>
</evidence>
<gene>
    <name evidence="2" type="ORF">CR513_29582</name>
</gene>
<dbReference type="AlphaFoldDB" id="A0A371GDZ2"/>
<proteinExistence type="predicted"/>
<feature type="non-terminal residue" evidence="2">
    <location>
        <position position="1"/>
    </location>
</feature>
<protein>
    <submittedName>
        <fullName evidence="2">Uncharacterized protein</fullName>
    </submittedName>
</protein>
<dbReference type="Proteomes" id="UP000257109">
    <property type="component" value="Unassembled WGS sequence"/>
</dbReference>
<name>A0A371GDZ2_MUCPR</name>
<comment type="caution">
    <text evidence="2">The sequence shown here is derived from an EMBL/GenBank/DDBJ whole genome shotgun (WGS) entry which is preliminary data.</text>
</comment>
<dbReference type="EMBL" id="QJKJ01005843">
    <property type="protein sequence ID" value="RDX88775.1"/>
    <property type="molecule type" value="Genomic_DNA"/>
</dbReference>
<dbReference type="OrthoDB" id="6757216at2759"/>
<organism evidence="2 3">
    <name type="scientific">Mucuna pruriens</name>
    <name type="common">Velvet bean</name>
    <name type="synonym">Dolichos pruriens</name>
    <dbReference type="NCBI Taxonomy" id="157652"/>
    <lineage>
        <taxon>Eukaryota</taxon>
        <taxon>Viridiplantae</taxon>
        <taxon>Streptophyta</taxon>
        <taxon>Embryophyta</taxon>
        <taxon>Tracheophyta</taxon>
        <taxon>Spermatophyta</taxon>
        <taxon>Magnoliopsida</taxon>
        <taxon>eudicotyledons</taxon>
        <taxon>Gunneridae</taxon>
        <taxon>Pentapetalae</taxon>
        <taxon>rosids</taxon>
        <taxon>fabids</taxon>
        <taxon>Fabales</taxon>
        <taxon>Fabaceae</taxon>
        <taxon>Papilionoideae</taxon>
        <taxon>50 kb inversion clade</taxon>
        <taxon>NPAAA clade</taxon>
        <taxon>indigoferoid/millettioid clade</taxon>
        <taxon>Phaseoleae</taxon>
        <taxon>Mucuna</taxon>
    </lineage>
</organism>
<evidence type="ECO:0000313" key="3">
    <source>
        <dbReference type="Proteomes" id="UP000257109"/>
    </source>
</evidence>
<sequence length="72" mass="8296">MVCLPHSLFPLLLGLISLWTLYLVFLGLKEAEILFLLFSKMTHFIPCHKNDDASHVTSIFFRGMSFEHLSNN</sequence>
<reference evidence="2" key="1">
    <citation type="submission" date="2018-05" db="EMBL/GenBank/DDBJ databases">
        <title>Draft genome of Mucuna pruriens seed.</title>
        <authorList>
            <person name="Nnadi N.E."/>
            <person name="Vos R."/>
            <person name="Hasami M.H."/>
            <person name="Devisetty U.K."/>
            <person name="Aguiy J.C."/>
        </authorList>
    </citation>
    <scope>NUCLEOTIDE SEQUENCE [LARGE SCALE GENOMIC DNA]</scope>
    <source>
        <strain evidence="2">JCA_2017</strain>
    </source>
</reference>
<keyword evidence="1" id="KW-0472">Membrane</keyword>
<evidence type="ECO:0000313" key="2">
    <source>
        <dbReference type="EMBL" id="RDX88775.1"/>
    </source>
</evidence>
<accession>A0A371GDZ2</accession>
<keyword evidence="1" id="KW-0812">Transmembrane</keyword>